<dbReference type="SUPFAM" id="SSF89069">
    <property type="entry name" value="N-terminal, cytoplasmic domain of anti-sigmaE factor RseA"/>
    <property type="match status" value="1"/>
</dbReference>
<dbReference type="AlphaFoldDB" id="A0A3B0ZKP2"/>
<dbReference type="Gene3D" id="1.10.10.880">
    <property type="entry name" value="Anti sigma-E protein RseA, N-terminal domain"/>
    <property type="match status" value="1"/>
</dbReference>
<accession>A0A3B0ZKP2</accession>
<keyword evidence="1" id="KW-0812">Transmembrane</keyword>
<dbReference type="PANTHER" id="PTHR38104:SF1">
    <property type="entry name" value="ANTI-SIGMA-E FACTOR RSEA"/>
    <property type="match status" value="1"/>
</dbReference>
<dbReference type="CDD" id="cd16328">
    <property type="entry name" value="RseA_N"/>
    <property type="match status" value="1"/>
</dbReference>
<dbReference type="InterPro" id="IPR005572">
    <property type="entry name" value="Anti-sigma_E_RseA_N"/>
</dbReference>
<name>A0A3B0ZKP2_9ZZZZ</name>
<dbReference type="InterPro" id="IPR036147">
    <property type="entry name" value="Anti-sigma_E_RseA_N_sf"/>
</dbReference>
<protein>
    <submittedName>
        <fullName evidence="3">Sigma factor RpoE negative regulatory protein RseA</fullName>
    </submittedName>
</protein>
<feature type="transmembrane region" description="Helical" evidence="1">
    <location>
        <begin position="100"/>
        <end position="123"/>
    </location>
</feature>
<dbReference type="Pfam" id="PF03872">
    <property type="entry name" value="RseA_N"/>
    <property type="match status" value="1"/>
</dbReference>
<evidence type="ECO:0000313" key="3">
    <source>
        <dbReference type="EMBL" id="VAW87877.1"/>
    </source>
</evidence>
<proteinExistence type="predicted"/>
<feature type="domain" description="Anti sigma-E protein RseA N-terminal" evidence="2">
    <location>
        <begin position="7"/>
        <end position="81"/>
    </location>
</feature>
<evidence type="ECO:0000256" key="1">
    <source>
        <dbReference type="SAM" id="Phobius"/>
    </source>
</evidence>
<dbReference type="PANTHER" id="PTHR38104">
    <property type="match status" value="1"/>
</dbReference>
<keyword evidence="1" id="KW-0472">Membrane</keyword>
<evidence type="ECO:0000259" key="2">
    <source>
        <dbReference type="Pfam" id="PF03872"/>
    </source>
</evidence>
<keyword evidence="1" id="KW-1133">Transmembrane helix</keyword>
<sequence length="189" mass="20726">MKKIKIEKLSLFVDGELEAQEADALLSSMCREGDLKGCWHRYHLIGDALRNNLPTDTKHNLAERVSSALKDEPTLFCPVSVKLPSSPLASSKPQKSFTGFAIAASVAVVVGFVAVSLLGWNIIQENQQIIAQKIAAPVIHVVSTEGRFSTNHVDPKLRSYMIDHANFTSLYSRPGLPPNVRVVTFSAEQ</sequence>
<organism evidence="3">
    <name type="scientific">hydrothermal vent metagenome</name>
    <dbReference type="NCBI Taxonomy" id="652676"/>
    <lineage>
        <taxon>unclassified sequences</taxon>
        <taxon>metagenomes</taxon>
        <taxon>ecological metagenomes</taxon>
    </lineage>
</organism>
<dbReference type="InterPro" id="IPR052383">
    <property type="entry name" value="Anti-sigma-E_RseA-like"/>
</dbReference>
<reference evidence="3" key="1">
    <citation type="submission" date="2018-06" db="EMBL/GenBank/DDBJ databases">
        <authorList>
            <person name="Zhirakovskaya E."/>
        </authorList>
    </citation>
    <scope>NUCLEOTIDE SEQUENCE</scope>
</reference>
<dbReference type="GO" id="GO:0016989">
    <property type="term" value="F:sigma factor antagonist activity"/>
    <property type="evidence" value="ECO:0007669"/>
    <property type="project" value="InterPro"/>
</dbReference>
<dbReference type="EMBL" id="UOFO01000134">
    <property type="protein sequence ID" value="VAW87877.1"/>
    <property type="molecule type" value="Genomic_DNA"/>
</dbReference>
<gene>
    <name evidence="3" type="ORF">MNBD_GAMMA16-636</name>
</gene>